<proteinExistence type="predicted"/>
<sequence length="123" mass="14456">MSEQYWVVGGRYTDTSFSELEPGEKETRLGPFATHDQANAVWRAKAMETVDEAYARFHIERERHDEFWVVGGEYTDTDFQAMKPGTEERLGPYSRYEDAEKVWKQKSMAAIDDAYVRYRIDQQ</sequence>
<dbReference type="RefSeq" id="WP_210681065.1">
    <property type="nucleotide sequence ID" value="NZ_JAGMWN010000002.1"/>
</dbReference>
<protein>
    <submittedName>
        <fullName evidence="1">DUF4170 domain-containing protein</fullName>
    </submittedName>
</protein>
<dbReference type="EMBL" id="JAGMWN010000002">
    <property type="protein sequence ID" value="MBP5856497.1"/>
    <property type="molecule type" value="Genomic_DNA"/>
</dbReference>
<dbReference type="Gene3D" id="3.30.70.2400">
    <property type="entry name" value="Uncharacterised protein PF13773, DUF4170"/>
    <property type="match status" value="2"/>
</dbReference>
<gene>
    <name evidence="1" type="ORF">KAJ83_05720</name>
</gene>
<evidence type="ECO:0000313" key="2">
    <source>
        <dbReference type="Proteomes" id="UP000672602"/>
    </source>
</evidence>
<dbReference type="InterPro" id="IPR025226">
    <property type="entry name" value="DUF4170"/>
</dbReference>
<dbReference type="Proteomes" id="UP000672602">
    <property type="component" value="Unassembled WGS sequence"/>
</dbReference>
<keyword evidence="2" id="KW-1185">Reference proteome</keyword>
<evidence type="ECO:0000313" key="1">
    <source>
        <dbReference type="EMBL" id="MBP5856497.1"/>
    </source>
</evidence>
<reference evidence="1" key="1">
    <citation type="submission" date="2021-04" db="EMBL/GenBank/DDBJ databases">
        <authorList>
            <person name="Zhang D.-C."/>
        </authorList>
    </citation>
    <scope>NUCLEOTIDE SEQUENCE</scope>
    <source>
        <strain evidence="1">CGMCC 1.15697</strain>
    </source>
</reference>
<comment type="caution">
    <text evidence="1">The sequence shown here is derived from an EMBL/GenBank/DDBJ whole genome shotgun (WGS) entry which is preliminary data.</text>
</comment>
<dbReference type="AlphaFoldDB" id="A0A8J7V252"/>
<organism evidence="1 2">
    <name type="scientific">Marivibrio halodurans</name>
    <dbReference type="NCBI Taxonomy" id="2039722"/>
    <lineage>
        <taxon>Bacteria</taxon>
        <taxon>Pseudomonadati</taxon>
        <taxon>Pseudomonadota</taxon>
        <taxon>Alphaproteobacteria</taxon>
        <taxon>Rhodospirillales</taxon>
        <taxon>Rhodospirillaceae</taxon>
        <taxon>Marivibrio</taxon>
    </lineage>
</organism>
<dbReference type="Pfam" id="PF13773">
    <property type="entry name" value="DUF4170"/>
    <property type="match status" value="2"/>
</dbReference>
<accession>A0A8J7V252</accession>
<name>A0A8J7V252_9PROT</name>